<sequence length="129" mass="14740">MKKFLFNITLLFSAKLLAELPPYVYEELQKNAPELLLIKINSVETNVSLFTETRVNVVAEVLEVRRSKSGLKKNDRITIVYTTFTSRPRGWVGPSPVPLLEKDKTYSAFLRKSEEVNIYMPAAKGKSFQ</sequence>
<keyword evidence="2" id="KW-1185">Reference proteome</keyword>
<organism evidence="1 2">
    <name type="scientific">Sulfurovum zhangzhouensis</name>
    <dbReference type="NCBI Taxonomy" id="3019067"/>
    <lineage>
        <taxon>Bacteria</taxon>
        <taxon>Pseudomonadati</taxon>
        <taxon>Campylobacterota</taxon>
        <taxon>Epsilonproteobacteria</taxon>
        <taxon>Campylobacterales</taxon>
        <taxon>Sulfurovaceae</taxon>
        <taxon>Sulfurovum</taxon>
    </lineage>
</organism>
<evidence type="ECO:0000313" key="2">
    <source>
        <dbReference type="Proteomes" id="UP001169069"/>
    </source>
</evidence>
<dbReference type="EMBL" id="JAQIBD010000001">
    <property type="protein sequence ID" value="MDM5270606.1"/>
    <property type="molecule type" value="Genomic_DNA"/>
</dbReference>
<dbReference type="Proteomes" id="UP001169069">
    <property type="component" value="Unassembled WGS sequence"/>
</dbReference>
<evidence type="ECO:0000313" key="1">
    <source>
        <dbReference type="EMBL" id="MDM5270606.1"/>
    </source>
</evidence>
<evidence type="ECO:0008006" key="3">
    <source>
        <dbReference type="Google" id="ProtNLM"/>
    </source>
</evidence>
<proteinExistence type="predicted"/>
<accession>A0ABT7QWA9</accession>
<reference evidence="1" key="1">
    <citation type="submission" date="2023-01" db="EMBL/GenBank/DDBJ databases">
        <title>Sulfurovum sp. zt1-1 genome assembly.</title>
        <authorList>
            <person name="Wang J."/>
        </authorList>
    </citation>
    <scope>NUCLEOTIDE SEQUENCE</scope>
    <source>
        <strain evidence="1">Zt1-1</strain>
    </source>
</reference>
<name>A0ABT7QWA9_9BACT</name>
<comment type="caution">
    <text evidence="1">The sequence shown here is derived from an EMBL/GenBank/DDBJ whole genome shotgun (WGS) entry which is preliminary data.</text>
</comment>
<dbReference type="RefSeq" id="WP_289411884.1">
    <property type="nucleotide sequence ID" value="NZ_JAQIBD010000001.1"/>
</dbReference>
<protein>
    <recommendedName>
        <fullName evidence="3">Flagella basal body P-ring formation protein FlgA</fullName>
    </recommendedName>
</protein>
<gene>
    <name evidence="1" type="ORF">PGH07_00270</name>
</gene>